<keyword evidence="2" id="KW-0812">Transmembrane</keyword>
<feature type="compositionally biased region" description="Low complexity" evidence="1">
    <location>
        <begin position="24"/>
        <end position="41"/>
    </location>
</feature>
<keyword evidence="5" id="KW-1185">Reference proteome</keyword>
<evidence type="ECO:0000313" key="3">
    <source>
        <dbReference type="EMBL" id="OAV99113.1"/>
    </source>
</evidence>
<sequence>MDNPTNQTAMVNLPENQSGQWNGDISDGSSPTPTTPSIDGDNTSGTAWTSNIGSSTTSSLVPDPSGLPSNTTAISATPLTTTASPSNMTSELPPSPLPSSSAIPEPMNPSVMGHVQLNAAMWQQPGIIIGVACSALGFLCIALGLAYHIYHKRNTRRPIRGLRVVSGFDFNGGGEDDYAAFNVWDKPAVGSAAADKAEKGGFEYNGSLTPMSNLRHSTATVYSNADDDDETRRASTLPPSIDEKGIAL</sequence>
<proteinExistence type="predicted"/>
<evidence type="ECO:0000256" key="2">
    <source>
        <dbReference type="SAM" id="Phobius"/>
    </source>
</evidence>
<dbReference type="VEuPathDB" id="FungiDB:PTTG_02354"/>
<dbReference type="Proteomes" id="UP000005240">
    <property type="component" value="Unassembled WGS sequence"/>
</dbReference>
<feature type="compositionally biased region" description="Low complexity" evidence="1">
    <location>
        <begin position="71"/>
        <end position="104"/>
    </location>
</feature>
<dbReference type="EMBL" id="ADAS02000004">
    <property type="protein sequence ID" value="OAV99113.1"/>
    <property type="molecule type" value="Genomic_DNA"/>
</dbReference>
<reference evidence="4" key="4">
    <citation type="submission" date="2025-05" db="UniProtKB">
        <authorList>
            <consortium name="EnsemblFungi"/>
        </authorList>
    </citation>
    <scope>IDENTIFICATION</scope>
    <source>
        <strain evidence="4">isolate 1-1 / race 1 (BBBD)</strain>
    </source>
</reference>
<keyword evidence="2" id="KW-1133">Transmembrane helix</keyword>
<dbReference type="AlphaFoldDB" id="A0A0C4ENK7"/>
<name>A0A0C4ENK7_PUCT1</name>
<evidence type="ECO:0000313" key="5">
    <source>
        <dbReference type="Proteomes" id="UP000005240"/>
    </source>
</evidence>
<protein>
    <submittedName>
        <fullName evidence="3 4">Uncharacterized protein</fullName>
    </submittedName>
</protein>
<organism evidence="3">
    <name type="scientific">Puccinia triticina (isolate 1-1 / race 1 (BBBD))</name>
    <name type="common">Brown leaf rust fungus</name>
    <dbReference type="NCBI Taxonomy" id="630390"/>
    <lineage>
        <taxon>Eukaryota</taxon>
        <taxon>Fungi</taxon>
        <taxon>Dikarya</taxon>
        <taxon>Basidiomycota</taxon>
        <taxon>Pucciniomycotina</taxon>
        <taxon>Pucciniomycetes</taxon>
        <taxon>Pucciniales</taxon>
        <taxon>Pucciniaceae</taxon>
        <taxon>Puccinia</taxon>
    </lineage>
</organism>
<feature type="transmembrane region" description="Helical" evidence="2">
    <location>
        <begin position="127"/>
        <end position="150"/>
    </location>
</feature>
<dbReference type="EnsemblFungi" id="PTTG_02354-t43_1">
    <property type="protein sequence ID" value="PTTG_02354-t43_1-p1"/>
    <property type="gene ID" value="PTTG_02354"/>
</dbReference>
<evidence type="ECO:0000313" key="4">
    <source>
        <dbReference type="EnsemblFungi" id="PTTG_02354-t43_1-p1"/>
    </source>
</evidence>
<dbReference type="OMA" id="QWNGDIS"/>
<feature type="compositionally biased region" description="Polar residues" evidence="1">
    <location>
        <begin position="42"/>
        <end position="60"/>
    </location>
</feature>
<evidence type="ECO:0000256" key="1">
    <source>
        <dbReference type="SAM" id="MobiDB-lite"/>
    </source>
</evidence>
<feature type="region of interest" description="Disordered" evidence="1">
    <location>
        <begin position="223"/>
        <end position="248"/>
    </location>
</feature>
<feature type="region of interest" description="Disordered" evidence="1">
    <location>
        <begin position="1"/>
        <end position="104"/>
    </location>
</feature>
<gene>
    <name evidence="3" type="ORF">PTTG_02354</name>
</gene>
<keyword evidence="2" id="KW-0472">Membrane</keyword>
<reference evidence="3" key="1">
    <citation type="submission" date="2009-11" db="EMBL/GenBank/DDBJ databases">
        <authorList>
            <consortium name="The Broad Institute Genome Sequencing Platform"/>
            <person name="Ward D."/>
            <person name="Feldgarden M."/>
            <person name="Earl A."/>
            <person name="Young S.K."/>
            <person name="Zeng Q."/>
            <person name="Koehrsen M."/>
            <person name="Alvarado L."/>
            <person name="Berlin A."/>
            <person name="Bochicchio J."/>
            <person name="Borenstein D."/>
            <person name="Chapman S.B."/>
            <person name="Chen Z."/>
            <person name="Engels R."/>
            <person name="Freedman E."/>
            <person name="Gellesch M."/>
            <person name="Goldberg J."/>
            <person name="Griggs A."/>
            <person name="Gujja S."/>
            <person name="Heilman E."/>
            <person name="Heiman D."/>
            <person name="Hepburn T."/>
            <person name="Howarth C."/>
            <person name="Jen D."/>
            <person name="Larson L."/>
            <person name="Lewis B."/>
            <person name="Mehta T."/>
            <person name="Park D."/>
            <person name="Pearson M."/>
            <person name="Roberts A."/>
            <person name="Saif S."/>
            <person name="Shea T."/>
            <person name="Shenoy N."/>
            <person name="Sisk P."/>
            <person name="Stolte C."/>
            <person name="Sykes S."/>
            <person name="Thomson T."/>
            <person name="Walk T."/>
            <person name="White J."/>
            <person name="Yandava C."/>
            <person name="Izard J."/>
            <person name="Baranova O.V."/>
            <person name="Blanton J.M."/>
            <person name="Tanner A.C."/>
            <person name="Dewhirst F.E."/>
            <person name="Haas B."/>
            <person name="Nusbaum C."/>
            <person name="Birren B."/>
        </authorList>
    </citation>
    <scope>NUCLEOTIDE SEQUENCE [LARGE SCALE GENOMIC DNA]</scope>
    <source>
        <strain evidence="3">1-1 BBBD Race 1</strain>
    </source>
</reference>
<reference evidence="4 5" key="3">
    <citation type="journal article" date="2017" name="G3 (Bethesda)">
        <title>Comparative analysis highlights variable genome content of wheat rusts and divergence of the mating loci.</title>
        <authorList>
            <person name="Cuomo C.A."/>
            <person name="Bakkeren G."/>
            <person name="Khalil H.B."/>
            <person name="Panwar V."/>
            <person name="Joly D."/>
            <person name="Linning R."/>
            <person name="Sakthikumar S."/>
            <person name="Song X."/>
            <person name="Adiconis X."/>
            <person name="Fan L."/>
            <person name="Goldberg J.M."/>
            <person name="Levin J.Z."/>
            <person name="Young S."/>
            <person name="Zeng Q."/>
            <person name="Anikster Y."/>
            <person name="Bruce M."/>
            <person name="Wang M."/>
            <person name="Yin C."/>
            <person name="McCallum B."/>
            <person name="Szabo L.J."/>
            <person name="Hulbert S."/>
            <person name="Chen X."/>
            <person name="Fellers J.P."/>
        </authorList>
    </citation>
    <scope>NUCLEOTIDE SEQUENCE</scope>
    <source>
        <strain evidence="4">isolate 1-1 / race 1 (BBBD)</strain>
        <strain evidence="5">Isolate 1-1 / race 1 (BBBD)</strain>
    </source>
</reference>
<accession>A0A0C4ENK7</accession>
<feature type="compositionally biased region" description="Polar residues" evidence="1">
    <location>
        <begin position="1"/>
        <end position="23"/>
    </location>
</feature>
<reference evidence="3" key="2">
    <citation type="submission" date="2016-05" db="EMBL/GenBank/DDBJ databases">
        <title>Comparative analysis highlights variable genome content of wheat rusts and divergence of the mating loci.</title>
        <authorList>
            <person name="Cuomo C.A."/>
            <person name="Bakkeren G."/>
            <person name="Szabo L."/>
            <person name="Khalil H."/>
            <person name="Joly D."/>
            <person name="Goldberg J."/>
            <person name="Young S."/>
            <person name="Zeng Q."/>
            <person name="Fellers J."/>
        </authorList>
    </citation>
    <scope>NUCLEOTIDE SEQUENCE [LARGE SCALE GENOMIC DNA]</scope>
    <source>
        <strain evidence="3">1-1 BBBD Race 1</strain>
    </source>
</reference>
<dbReference type="OrthoDB" id="2506734at2759"/>